<evidence type="ECO:0000313" key="8">
    <source>
        <dbReference type="EMBL" id="CAH1402003.1"/>
    </source>
</evidence>
<dbReference type="PANTHER" id="PTHR22948:SF29">
    <property type="entry name" value="FI02030P-RELATED"/>
    <property type="match status" value="1"/>
</dbReference>
<dbReference type="SMART" id="SM00333">
    <property type="entry name" value="TUDOR"/>
    <property type="match status" value="1"/>
</dbReference>
<evidence type="ECO:0000259" key="6">
    <source>
        <dbReference type="PROSITE" id="PS50304"/>
    </source>
</evidence>
<feature type="domain" description="HTH OST-type" evidence="7">
    <location>
        <begin position="371"/>
        <end position="442"/>
    </location>
</feature>
<dbReference type="Gene3D" id="2.40.50.90">
    <property type="match status" value="1"/>
</dbReference>
<dbReference type="Gene3D" id="3.30.420.610">
    <property type="entry name" value="LOTUS domain-like"/>
    <property type="match status" value="3"/>
</dbReference>
<dbReference type="PANTHER" id="PTHR22948">
    <property type="entry name" value="TUDOR DOMAIN CONTAINING PROTEIN"/>
    <property type="match status" value="1"/>
</dbReference>
<dbReference type="Pfam" id="PF12872">
    <property type="entry name" value="OST-HTH"/>
    <property type="match status" value="3"/>
</dbReference>
<dbReference type="PROSITE" id="PS51644">
    <property type="entry name" value="HTH_OST"/>
    <property type="match status" value="3"/>
</dbReference>
<evidence type="ECO:0000259" key="7">
    <source>
        <dbReference type="PROSITE" id="PS51644"/>
    </source>
</evidence>
<organism evidence="8 9">
    <name type="scientific">Nezara viridula</name>
    <name type="common">Southern green stink bug</name>
    <name type="synonym">Cimex viridulus</name>
    <dbReference type="NCBI Taxonomy" id="85310"/>
    <lineage>
        <taxon>Eukaryota</taxon>
        <taxon>Metazoa</taxon>
        <taxon>Ecdysozoa</taxon>
        <taxon>Arthropoda</taxon>
        <taxon>Hexapoda</taxon>
        <taxon>Insecta</taxon>
        <taxon>Pterygota</taxon>
        <taxon>Neoptera</taxon>
        <taxon>Paraneoptera</taxon>
        <taxon>Hemiptera</taxon>
        <taxon>Heteroptera</taxon>
        <taxon>Panheteroptera</taxon>
        <taxon>Pentatomomorpha</taxon>
        <taxon>Pentatomoidea</taxon>
        <taxon>Pentatomidae</taxon>
        <taxon>Pentatominae</taxon>
        <taxon>Nezara</taxon>
    </lineage>
</organism>
<keyword evidence="4" id="KW-0221">Differentiation</keyword>
<feature type="domain" description="HTH OST-type" evidence="7">
    <location>
        <begin position="287"/>
        <end position="361"/>
    </location>
</feature>
<dbReference type="InterPro" id="IPR050621">
    <property type="entry name" value="Tudor_domain_containing"/>
</dbReference>
<evidence type="ECO:0000256" key="4">
    <source>
        <dbReference type="ARBA" id="ARBA00022871"/>
    </source>
</evidence>
<dbReference type="InterPro" id="IPR025605">
    <property type="entry name" value="OST-HTH/LOTUS_dom"/>
</dbReference>
<dbReference type="CDD" id="cd09972">
    <property type="entry name" value="LOTUS_TDRD_OSKAR"/>
    <property type="match status" value="1"/>
</dbReference>
<name>A0A9P0HHA9_NEZVI</name>
<keyword evidence="2" id="KW-0963">Cytoplasm</keyword>
<accession>A0A9P0HHA9</accession>
<dbReference type="GO" id="GO:0030154">
    <property type="term" value="P:cell differentiation"/>
    <property type="evidence" value="ECO:0007669"/>
    <property type="project" value="UniProtKB-ARBA"/>
</dbReference>
<feature type="domain" description="Tudor" evidence="6">
    <location>
        <begin position="543"/>
        <end position="602"/>
    </location>
</feature>
<dbReference type="InterPro" id="IPR002999">
    <property type="entry name" value="Tudor"/>
</dbReference>
<feature type="region of interest" description="Disordered" evidence="5">
    <location>
        <begin position="89"/>
        <end position="110"/>
    </location>
</feature>
<dbReference type="PROSITE" id="PS50304">
    <property type="entry name" value="TUDOR"/>
    <property type="match status" value="1"/>
</dbReference>
<keyword evidence="4" id="KW-0744">Spermatogenesis</keyword>
<dbReference type="GO" id="GO:0007283">
    <property type="term" value="P:spermatogenesis"/>
    <property type="evidence" value="ECO:0007669"/>
    <property type="project" value="UniProtKB-KW"/>
</dbReference>
<dbReference type="OrthoDB" id="6609929at2759"/>
<sequence>MDDDKLKILKTEVTSILSSSGTPLTVRQFVKEYRDVIGRSFPWAQYGFKTANDCLKSMPDILTFKKNECGDILVPVQSNSSHITKLVQEQKKNSKKGPIRRPRPVQLPRDDLRNEIKPLKQIEVPQHPLTFRGWETHQTVVPSLMSIPTYQHQQNFSYTSREYSQMSHNLWNIDQMPLVLNTFSTLKTEYTRTKLPLIPKKSSLNEVQELKKLTMPNGYCTDGGKSYIGSKSNEICANIEGKSRDELFENNYPIESHSLVKADNSKVDNPSKAFDNLEDEEEDSCPIGEKMKENFRKILKKHKNGLLVSKLASTYLKMFDIGLNCQDYGFPTIKDLVMSCHDVFKIQQKKHAKDWLLFDVNNESDDSTRWIPRQVLENMQELSLANPDGIISDDILKRYKKMFKVELDVKKLGFESVTSFLVNCQSIECCTIDDEYVVFPMKWGKKVVEELEDSATDPFLSVDTYSIFSKKRFQENVCGYDFQYEKCIMPKAAIMKVIVADCNSPDCLWLQTLDSAASLNNLMYELNTFYDEEEEHYMMKEDMIHPGLACCIKFNDKQWHRGIIQKVLENSQSVKVLYVDYGTSSCISFKDLRTLHKKFAEPPIYSFKCNMYNIKPINNETWTKECLEFFYQSIFNEIFVAEIVEIINEVASVMLVDTRGSEDCVINFMLVENGFAAYLVDKSPPPSDYYRSGSHIPNNLTEKESNSVHKNSLGTHPDYFLKLLPYWFNGVESWNDINHIFEQASHEFFNESSDDNLTEIFDYFSSNKCTQNDVLELFMKKPKLICDAWNQTYYSLIDLFENKFLENIQTELWSSIGYNSQLQNGNSVINHNTSDNAINSTLKASFEKVEISSNNSSIPIPPSLADKSDNYHSIDGCHSPYQSYSEREDYYSKNCNNNNSLRDIHSSSDVVKDGRDPKVIPANLFNTIIHLIRYNSEIYIIMDELLTKFAKGVPSMLAKHRLYQHQINVAPFIVTPDHKQLYAELKRHRINSKNGPVSLVPLSLSSDILLAVEPRNKTVAEVLNELINECYSSHEFWST</sequence>
<feature type="domain" description="HTH OST-type" evidence="7">
    <location>
        <begin position="5"/>
        <end position="78"/>
    </location>
</feature>
<dbReference type="Pfam" id="PF00567">
    <property type="entry name" value="TUDOR"/>
    <property type="match status" value="1"/>
</dbReference>
<dbReference type="InterPro" id="IPR035437">
    <property type="entry name" value="SNase_OB-fold_sf"/>
</dbReference>
<dbReference type="GO" id="GO:0005737">
    <property type="term" value="C:cytoplasm"/>
    <property type="evidence" value="ECO:0007669"/>
    <property type="project" value="UniProtKB-SubCell"/>
</dbReference>
<dbReference type="InterPro" id="IPR041966">
    <property type="entry name" value="LOTUS-like"/>
</dbReference>
<evidence type="ECO:0000256" key="2">
    <source>
        <dbReference type="ARBA" id="ARBA00022490"/>
    </source>
</evidence>
<proteinExistence type="predicted"/>
<feature type="compositionally biased region" description="Basic residues" evidence="5">
    <location>
        <begin position="93"/>
        <end position="103"/>
    </location>
</feature>
<evidence type="ECO:0000256" key="3">
    <source>
        <dbReference type="ARBA" id="ARBA00022737"/>
    </source>
</evidence>
<dbReference type="Proteomes" id="UP001152798">
    <property type="component" value="Chromosome 5"/>
</dbReference>
<evidence type="ECO:0000313" key="9">
    <source>
        <dbReference type="Proteomes" id="UP001152798"/>
    </source>
</evidence>
<dbReference type="EMBL" id="OV725081">
    <property type="protein sequence ID" value="CAH1402003.1"/>
    <property type="molecule type" value="Genomic_DNA"/>
</dbReference>
<reference evidence="8" key="1">
    <citation type="submission" date="2022-01" db="EMBL/GenBank/DDBJ databases">
        <authorList>
            <person name="King R."/>
        </authorList>
    </citation>
    <scope>NUCLEOTIDE SEQUENCE</scope>
</reference>
<dbReference type="SUPFAM" id="SSF63748">
    <property type="entry name" value="Tudor/PWWP/MBT"/>
    <property type="match status" value="1"/>
</dbReference>
<keyword evidence="3" id="KW-0677">Repeat</keyword>
<evidence type="ECO:0000256" key="1">
    <source>
        <dbReference type="ARBA" id="ARBA00004496"/>
    </source>
</evidence>
<dbReference type="Gene3D" id="2.30.30.140">
    <property type="match status" value="1"/>
</dbReference>
<keyword evidence="9" id="KW-1185">Reference proteome</keyword>
<dbReference type="AlphaFoldDB" id="A0A9P0HHA9"/>
<comment type="subcellular location">
    <subcellularLocation>
        <location evidence="1">Cytoplasm</location>
    </subcellularLocation>
</comment>
<evidence type="ECO:0000256" key="5">
    <source>
        <dbReference type="SAM" id="MobiDB-lite"/>
    </source>
</evidence>
<protein>
    <recommendedName>
        <fullName evidence="10">Tudor domain-containing protein 5</fullName>
    </recommendedName>
</protein>
<gene>
    <name evidence="8" type="ORF">NEZAVI_LOCUS10926</name>
</gene>
<evidence type="ECO:0008006" key="10">
    <source>
        <dbReference type="Google" id="ProtNLM"/>
    </source>
</evidence>